<feature type="region of interest" description="Disordered" evidence="1">
    <location>
        <begin position="275"/>
        <end position="295"/>
    </location>
</feature>
<feature type="chain" id="PRO_5040321920" evidence="2">
    <location>
        <begin position="17"/>
        <end position="409"/>
    </location>
</feature>
<name>A0A9P8CQL7_9HYPO</name>
<organism evidence="3 4">
    <name type="scientific">Emericellopsis atlantica</name>
    <dbReference type="NCBI Taxonomy" id="2614577"/>
    <lineage>
        <taxon>Eukaryota</taxon>
        <taxon>Fungi</taxon>
        <taxon>Dikarya</taxon>
        <taxon>Ascomycota</taxon>
        <taxon>Pezizomycotina</taxon>
        <taxon>Sordariomycetes</taxon>
        <taxon>Hypocreomycetidae</taxon>
        <taxon>Hypocreales</taxon>
        <taxon>Bionectriaceae</taxon>
        <taxon>Emericellopsis</taxon>
    </lineage>
</organism>
<evidence type="ECO:0000256" key="2">
    <source>
        <dbReference type="SAM" id="SignalP"/>
    </source>
</evidence>
<proteinExistence type="predicted"/>
<comment type="caution">
    <text evidence="3">The sequence shown here is derived from an EMBL/GenBank/DDBJ whole genome shotgun (WGS) entry which is preliminary data.</text>
</comment>
<dbReference type="AlphaFoldDB" id="A0A9P8CQL7"/>
<feature type="region of interest" description="Disordered" evidence="1">
    <location>
        <begin position="210"/>
        <end position="240"/>
    </location>
</feature>
<accession>A0A9P8CQL7</accession>
<dbReference type="Proteomes" id="UP000887229">
    <property type="component" value="Unassembled WGS sequence"/>
</dbReference>
<sequence>MQFLVALVGLSSLAYSSVIFEKRHDDSYSRCNADRGLEQKDLENAGRILGDSLSLPGGFPMLTDECVYKRENTTIVSICNGNARNRTITQGEAKRGISQLFKDCNSKGTFTGVHVVNNLTFAAYGIYAGINLKAPPGMNPPDTPGSGRGRGKATWLEFVGEGPMQARADDIDCPVGFFGETRTDCARPEDITYDEEDGSCGPISARSNEWLLGPETSAPGEAGEPRSPGQAVAMTEGEETSVSQGFSAGLEGVVKEVFGAGVTYSCHPRMRLTKHQGSRSTAKLSSFERSADPPASDEYWSRWVFFPKLIESCGNISKQKLETAIIGKGGSAPVCKGDVETLKDKCTISPYLVDGEASALWALRYETEDGESVDLDEQHVSYKEICNKADPDGDGEDECTEDEPPTPDE</sequence>
<dbReference type="RefSeq" id="XP_046119687.1">
    <property type="nucleotide sequence ID" value="XM_046266385.1"/>
</dbReference>
<keyword evidence="2" id="KW-0732">Signal</keyword>
<evidence type="ECO:0000256" key="1">
    <source>
        <dbReference type="SAM" id="MobiDB-lite"/>
    </source>
</evidence>
<evidence type="ECO:0000313" key="3">
    <source>
        <dbReference type="EMBL" id="KAG9255763.1"/>
    </source>
</evidence>
<feature type="compositionally biased region" description="Acidic residues" evidence="1">
    <location>
        <begin position="392"/>
        <end position="409"/>
    </location>
</feature>
<feature type="compositionally biased region" description="Polar residues" evidence="1">
    <location>
        <begin position="278"/>
        <end position="288"/>
    </location>
</feature>
<dbReference type="OrthoDB" id="3596036at2759"/>
<gene>
    <name evidence="3" type="ORF">F5Z01DRAFT_699541</name>
</gene>
<dbReference type="GeneID" id="70297288"/>
<reference evidence="3" key="1">
    <citation type="journal article" date="2021" name="IMA Fungus">
        <title>Genomic characterization of three marine fungi, including Emericellopsis atlantica sp. nov. with signatures of a generalist lifestyle and marine biomass degradation.</title>
        <authorList>
            <person name="Hagestad O.C."/>
            <person name="Hou L."/>
            <person name="Andersen J.H."/>
            <person name="Hansen E.H."/>
            <person name="Altermark B."/>
            <person name="Li C."/>
            <person name="Kuhnert E."/>
            <person name="Cox R.J."/>
            <person name="Crous P.W."/>
            <person name="Spatafora J.W."/>
            <person name="Lail K."/>
            <person name="Amirebrahimi M."/>
            <person name="Lipzen A."/>
            <person name="Pangilinan J."/>
            <person name="Andreopoulos W."/>
            <person name="Hayes R.D."/>
            <person name="Ng V."/>
            <person name="Grigoriev I.V."/>
            <person name="Jackson S.A."/>
            <person name="Sutton T.D.S."/>
            <person name="Dobson A.D.W."/>
            <person name="Rama T."/>
        </authorList>
    </citation>
    <scope>NUCLEOTIDE SEQUENCE</scope>
    <source>
        <strain evidence="3">TS7</strain>
    </source>
</reference>
<protein>
    <submittedName>
        <fullName evidence="3">Uncharacterized protein</fullName>
    </submittedName>
</protein>
<keyword evidence="4" id="KW-1185">Reference proteome</keyword>
<evidence type="ECO:0000313" key="4">
    <source>
        <dbReference type="Proteomes" id="UP000887229"/>
    </source>
</evidence>
<feature type="region of interest" description="Disordered" evidence="1">
    <location>
        <begin position="386"/>
        <end position="409"/>
    </location>
</feature>
<dbReference type="EMBL" id="MU251250">
    <property type="protein sequence ID" value="KAG9255763.1"/>
    <property type="molecule type" value="Genomic_DNA"/>
</dbReference>
<feature type="signal peptide" evidence="2">
    <location>
        <begin position="1"/>
        <end position="16"/>
    </location>
</feature>